<accession>A0A437GXC7</accession>
<dbReference type="Gene3D" id="2.40.10.220">
    <property type="entry name" value="predicted glycosyltransferase like domains"/>
    <property type="match status" value="1"/>
</dbReference>
<dbReference type="EMBL" id="RXOL01000003">
    <property type="protein sequence ID" value="RVQ67053.1"/>
    <property type="molecule type" value="Genomic_DNA"/>
</dbReference>
<organism evidence="2 3">
    <name type="scientific">Croceicoccus ponticola</name>
    <dbReference type="NCBI Taxonomy" id="2217664"/>
    <lineage>
        <taxon>Bacteria</taxon>
        <taxon>Pseudomonadati</taxon>
        <taxon>Pseudomonadota</taxon>
        <taxon>Alphaproteobacteria</taxon>
        <taxon>Sphingomonadales</taxon>
        <taxon>Erythrobacteraceae</taxon>
        <taxon>Croceicoccus</taxon>
    </lineage>
</organism>
<evidence type="ECO:0000313" key="3">
    <source>
        <dbReference type="Proteomes" id="UP000283003"/>
    </source>
</evidence>
<dbReference type="Pfam" id="PF07238">
    <property type="entry name" value="PilZ"/>
    <property type="match status" value="2"/>
</dbReference>
<evidence type="ECO:0000259" key="1">
    <source>
        <dbReference type="Pfam" id="PF07238"/>
    </source>
</evidence>
<comment type="caution">
    <text evidence="2">The sequence shown here is derived from an EMBL/GenBank/DDBJ whole genome shotgun (WGS) entry which is preliminary data.</text>
</comment>
<dbReference type="GO" id="GO:0035438">
    <property type="term" value="F:cyclic-di-GMP binding"/>
    <property type="evidence" value="ECO:0007669"/>
    <property type="project" value="InterPro"/>
</dbReference>
<dbReference type="OrthoDB" id="7929489at2"/>
<dbReference type="RefSeq" id="WP_127612563.1">
    <property type="nucleotide sequence ID" value="NZ_RXOL01000003.1"/>
</dbReference>
<feature type="domain" description="PilZ" evidence="1">
    <location>
        <begin position="111"/>
        <end position="186"/>
    </location>
</feature>
<dbReference type="SUPFAM" id="SSF141371">
    <property type="entry name" value="PilZ domain-like"/>
    <property type="match status" value="2"/>
</dbReference>
<dbReference type="InterPro" id="IPR009875">
    <property type="entry name" value="PilZ_domain"/>
</dbReference>
<name>A0A437GXC7_9SPHN</name>
<protein>
    <submittedName>
        <fullName evidence="2">PilZ domain-containing protein</fullName>
    </submittedName>
</protein>
<reference evidence="2 3" key="1">
    <citation type="submission" date="2018-12" db="EMBL/GenBank/DDBJ databases">
        <title>Croceicoccus ponticola sp. nov., a lipolytic bacterium isolated from seawater.</title>
        <authorList>
            <person name="Yoon J.-H."/>
        </authorList>
    </citation>
    <scope>NUCLEOTIDE SEQUENCE [LARGE SCALE GENOMIC DNA]</scope>
    <source>
        <strain evidence="2 3">GM-16</strain>
    </source>
</reference>
<gene>
    <name evidence="2" type="ORF">EKN06_08965</name>
</gene>
<dbReference type="AlphaFoldDB" id="A0A437GXC7"/>
<dbReference type="Proteomes" id="UP000283003">
    <property type="component" value="Unassembled WGS sequence"/>
</dbReference>
<keyword evidence="3" id="KW-1185">Reference proteome</keyword>
<evidence type="ECO:0000313" key="2">
    <source>
        <dbReference type="EMBL" id="RVQ67053.1"/>
    </source>
</evidence>
<feature type="domain" description="PilZ" evidence="1">
    <location>
        <begin position="20"/>
        <end position="96"/>
    </location>
</feature>
<sequence length="222" mass="24592">MNDLSQAQFASVRPALDFGRKPERMPIIRTAKLIFAGGEYPCVLRDISGKALRVKLYGAPLPDDGNPFWLEFGDGDRFEVSLIWVQDDQAGLAFAESNDLLSLIGEKGPFRKRAIRIAVDLPASIKSLGRTIGVVIRDISHEGAQIETPDLFSMDQQLRLDIPALGEVYTKVRWRQNPHYGLAFLETFRFEQIAVVAANLQAISQGWRDRAPVGVASNNVAA</sequence>
<proteinExistence type="predicted"/>